<accession>A0A560GHH8</accession>
<evidence type="ECO:0000256" key="2">
    <source>
        <dbReference type="ARBA" id="ARBA00022801"/>
    </source>
</evidence>
<dbReference type="SUPFAM" id="SSF51445">
    <property type="entry name" value="(Trans)glycosidases"/>
    <property type="match status" value="1"/>
</dbReference>
<dbReference type="InterPro" id="IPR021720">
    <property type="entry name" value="Malectin_dom"/>
</dbReference>
<comment type="similarity">
    <text evidence="1">Belongs to the glycosyl hydrolase 2 family.</text>
</comment>
<sequence length="903" mass="96999">MSSRIHRLNATRLRRIPAAAAIAVGVVSGAASGAWAGERADLPLGAGWRFHQGDVAPGKQGGPEAPAFNDRGWASVSLPHTWNHLGGTAQRTADYNATRGAGWYRLRFTPPANYAGRKVWLQFDGASINAEVWLNGVKLGAHQGAFGRFRFDATAALKMGKPNVLAVRTDNSSPAAAGSPTAEVIPMSGDFFLFGGLYRAVSLIATDPVHIDMMDSGGPGVYAHTASLDGAAGIEVDSRVTNDGAKAQPVVVKTAIVDAAGATAASDSQPLTVAPGTVAEPQQTLTVPNPHLWDGRSDPYLYQVVTRVETAQGQLLDQVTQPLGIRSFRFDPDQGFFLNGKHVALHGVSRHQDRPGKGWAISPADQAQDMDIMLDLGINTLRLAHYQHDQAIYDLADKDGVVVWAEIPLVNRTAPETPEGDKGVTSPGFAANAESQLRELIKQNYNHPSVVTWSIGNEVNLMAAAGHGVSNARPLLTRLNQAAYELDHTRPTTMADCCEPWPDQPKPGVDRVAEITDLLGYNRYQGWYYDKAEDLGPVLDRLHALHPRLPLAVSEYGAGGALSQHTDQVQAGTSQGGVVYPKGHFHPEELESRLHEIWWAQLKARPYLWGTFIWTMFDFASDSRTEGDMIDTNDKGLVSYDRTVKKDVFFFYKADWSDQPVLHLNGRRYVDRAYPVTDVEAYSNAASARLSLNGRDLGAAACPDHVCRWPAVHLDAGDNVLTATAEIKGQSVSDSITWRFAGKPDEIHIRAGASAGLISAAGARYGSDAFATGGEPHDRNPAPEQGRPDKTIPPVTGTPDPKLYETYRAGAFGYRVPVPAGRYQVTLRFAEPMLAAGARAFDVAANGHVVLQHLDVAAEAGGPLAALDRTVTVEVTGDGGLALDFRPVTGPALVSAIDVVPAR</sequence>
<dbReference type="InterPro" id="IPR006103">
    <property type="entry name" value="Glyco_hydro_2_cat"/>
</dbReference>
<evidence type="ECO:0000256" key="5">
    <source>
        <dbReference type="SAM" id="SignalP"/>
    </source>
</evidence>
<dbReference type="InterPro" id="IPR006102">
    <property type="entry name" value="Ig-like_GH2"/>
</dbReference>
<dbReference type="Gene3D" id="2.60.120.260">
    <property type="entry name" value="Galactose-binding domain-like"/>
    <property type="match status" value="1"/>
</dbReference>
<feature type="domain" description="Beta-mannosidase-like galactose-binding" evidence="10">
    <location>
        <begin position="103"/>
        <end position="172"/>
    </location>
</feature>
<keyword evidence="2" id="KW-0378">Hydrolase</keyword>
<feature type="domain" description="Glycoside hydrolase family 2 immunoglobulin-like beta-sandwich" evidence="6">
    <location>
        <begin position="228"/>
        <end position="326"/>
    </location>
</feature>
<dbReference type="PRINTS" id="PR00132">
    <property type="entry name" value="GLHYDRLASE2"/>
</dbReference>
<evidence type="ECO:0000256" key="1">
    <source>
        <dbReference type="ARBA" id="ARBA00007401"/>
    </source>
</evidence>
<gene>
    <name evidence="11" type="ORF">FBZ90_13211</name>
</gene>
<feature type="chain" id="PRO_5021864350" evidence="5">
    <location>
        <begin position="37"/>
        <end position="903"/>
    </location>
</feature>
<dbReference type="GO" id="GO:0005975">
    <property type="term" value="P:carbohydrate metabolic process"/>
    <property type="evidence" value="ECO:0007669"/>
    <property type="project" value="InterPro"/>
</dbReference>
<dbReference type="InterPro" id="IPR006101">
    <property type="entry name" value="Glyco_hydro_2"/>
</dbReference>
<feature type="signal peptide" evidence="5">
    <location>
        <begin position="1"/>
        <end position="36"/>
    </location>
</feature>
<feature type="domain" description="Malectin" evidence="8">
    <location>
        <begin position="748"/>
        <end position="877"/>
    </location>
</feature>
<evidence type="ECO:0000259" key="10">
    <source>
        <dbReference type="Pfam" id="PF22666"/>
    </source>
</evidence>
<dbReference type="EMBL" id="VITR01000032">
    <property type="protein sequence ID" value="TWB33427.1"/>
    <property type="molecule type" value="Genomic_DNA"/>
</dbReference>
<dbReference type="PANTHER" id="PTHR42732">
    <property type="entry name" value="BETA-GALACTOSIDASE"/>
    <property type="match status" value="1"/>
</dbReference>
<evidence type="ECO:0000313" key="12">
    <source>
        <dbReference type="Proteomes" id="UP000315751"/>
    </source>
</evidence>
<organism evidence="11 12">
    <name type="scientific">Nitrospirillum amazonense</name>
    <dbReference type="NCBI Taxonomy" id="28077"/>
    <lineage>
        <taxon>Bacteria</taxon>
        <taxon>Pseudomonadati</taxon>
        <taxon>Pseudomonadota</taxon>
        <taxon>Alphaproteobacteria</taxon>
        <taxon>Rhodospirillales</taxon>
        <taxon>Azospirillaceae</taxon>
        <taxon>Nitrospirillum</taxon>
    </lineage>
</organism>
<feature type="domain" description="DUF4982" evidence="9">
    <location>
        <begin position="676"/>
        <end position="732"/>
    </location>
</feature>
<evidence type="ECO:0000259" key="7">
    <source>
        <dbReference type="Pfam" id="PF02836"/>
    </source>
</evidence>
<dbReference type="Gene3D" id="2.60.120.430">
    <property type="entry name" value="Galactose-binding lectin"/>
    <property type="match status" value="1"/>
</dbReference>
<reference evidence="11 12" key="1">
    <citation type="submission" date="2019-06" db="EMBL/GenBank/DDBJ databases">
        <title>Genomic Encyclopedia of Type Strains, Phase IV (KMG-V): Genome sequencing to study the core and pangenomes of soil and plant-associated prokaryotes.</title>
        <authorList>
            <person name="Whitman W."/>
        </authorList>
    </citation>
    <scope>NUCLEOTIDE SEQUENCE [LARGE SCALE GENOMIC DNA]</scope>
    <source>
        <strain evidence="11 12">BR 11622</strain>
    </source>
</reference>
<evidence type="ECO:0000259" key="8">
    <source>
        <dbReference type="Pfam" id="PF11721"/>
    </source>
</evidence>
<dbReference type="InterPro" id="IPR032311">
    <property type="entry name" value="DUF4982"/>
</dbReference>
<dbReference type="GO" id="GO:0004553">
    <property type="term" value="F:hydrolase activity, hydrolyzing O-glycosyl compounds"/>
    <property type="evidence" value="ECO:0007669"/>
    <property type="project" value="InterPro"/>
</dbReference>
<dbReference type="InterPro" id="IPR051913">
    <property type="entry name" value="GH2_Domain-Containing"/>
</dbReference>
<dbReference type="InterPro" id="IPR013783">
    <property type="entry name" value="Ig-like_fold"/>
</dbReference>
<evidence type="ECO:0000259" key="6">
    <source>
        <dbReference type="Pfam" id="PF00703"/>
    </source>
</evidence>
<dbReference type="Gene3D" id="3.20.20.80">
    <property type="entry name" value="Glycosidases"/>
    <property type="match status" value="1"/>
</dbReference>
<dbReference type="Pfam" id="PF02836">
    <property type="entry name" value="Glyco_hydro_2_C"/>
    <property type="match status" value="1"/>
</dbReference>
<dbReference type="InterPro" id="IPR054593">
    <property type="entry name" value="Beta-mannosidase-like_N2"/>
</dbReference>
<keyword evidence="3" id="KW-0326">Glycosidase</keyword>
<dbReference type="AlphaFoldDB" id="A0A560GHH8"/>
<evidence type="ECO:0000313" key="11">
    <source>
        <dbReference type="EMBL" id="TWB33427.1"/>
    </source>
</evidence>
<dbReference type="Pfam" id="PF11721">
    <property type="entry name" value="Malectin"/>
    <property type="match status" value="1"/>
</dbReference>
<name>A0A560GHH8_9PROT</name>
<dbReference type="SUPFAM" id="SSF49785">
    <property type="entry name" value="Galactose-binding domain-like"/>
    <property type="match status" value="2"/>
</dbReference>
<proteinExistence type="inferred from homology"/>
<protein>
    <submittedName>
        <fullName evidence="11">Beta-galactosidase</fullName>
    </submittedName>
</protein>
<dbReference type="OrthoDB" id="9758603at2"/>
<keyword evidence="12" id="KW-1185">Reference proteome</keyword>
<dbReference type="Proteomes" id="UP000315751">
    <property type="component" value="Unassembled WGS sequence"/>
</dbReference>
<keyword evidence="5" id="KW-0732">Signal</keyword>
<dbReference type="InterPro" id="IPR008979">
    <property type="entry name" value="Galactose-bd-like_sf"/>
</dbReference>
<feature type="region of interest" description="Disordered" evidence="4">
    <location>
        <begin position="769"/>
        <end position="800"/>
    </location>
</feature>
<dbReference type="Pfam" id="PF00703">
    <property type="entry name" value="Glyco_hydro_2"/>
    <property type="match status" value="1"/>
</dbReference>
<feature type="domain" description="Glycoside hydrolase family 2 catalytic" evidence="7">
    <location>
        <begin position="333"/>
        <end position="649"/>
    </location>
</feature>
<dbReference type="InterPro" id="IPR036156">
    <property type="entry name" value="Beta-gal/glucu_dom_sf"/>
</dbReference>
<feature type="compositionally biased region" description="Basic and acidic residues" evidence="4">
    <location>
        <begin position="775"/>
        <end position="790"/>
    </location>
</feature>
<evidence type="ECO:0000259" key="9">
    <source>
        <dbReference type="Pfam" id="PF16355"/>
    </source>
</evidence>
<dbReference type="Pfam" id="PF22666">
    <property type="entry name" value="Glyco_hydro_2_N2"/>
    <property type="match status" value="1"/>
</dbReference>
<dbReference type="SUPFAM" id="SSF49303">
    <property type="entry name" value="beta-Galactosidase/glucuronidase domain"/>
    <property type="match status" value="1"/>
</dbReference>
<dbReference type="PANTHER" id="PTHR42732:SF1">
    <property type="entry name" value="BETA-MANNOSIDASE"/>
    <property type="match status" value="1"/>
</dbReference>
<evidence type="ECO:0000256" key="4">
    <source>
        <dbReference type="SAM" id="MobiDB-lite"/>
    </source>
</evidence>
<dbReference type="Pfam" id="PF16355">
    <property type="entry name" value="DUF4982"/>
    <property type="match status" value="1"/>
</dbReference>
<dbReference type="Gene3D" id="2.60.40.10">
    <property type="entry name" value="Immunoglobulins"/>
    <property type="match status" value="2"/>
</dbReference>
<dbReference type="InterPro" id="IPR017853">
    <property type="entry name" value="GH"/>
</dbReference>
<evidence type="ECO:0000256" key="3">
    <source>
        <dbReference type="ARBA" id="ARBA00023295"/>
    </source>
</evidence>
<dbReference type="RefSeq" id="WP_145736874.1">
    <property type="nucleotide sequence ID" value="NZ_VITR01000032.1"/>
</dbReference>
<comment type="caution">
    <text evidence="11">The sequence shown here is derived from an EMBL/GenBank/DDBJ whole genome shotgun (WGS) entry which is preliminary data.</text>
</comment>